<dbReference type="EMBL" id="CP001032">
    <property type="protein sequence ID" value="ACB77788.1"/>
    <property type="molecule type" value="Genomic_DNA"/>
</dbReference>
<dbReference type="Proteomes" id="UP000007013">
    <property type="component" value="Chromosome"/>
</dbReference>
<dbReference type="AlphaFoldDB" id="B1ZQ67"/>
<feature type="domain" description="Gfo/Idh/MocA-like oxidoreductase N-terminal" evidence="2">
    <location>
        <begin position="43"/>
        <end position="164"/>
    </location>
</feature>
<evidence type="ECO:0000313" key="5">
    <source>
        <dbReference type="Proteomes" id="UP000007013"/>
    </source>
</evidence>
<evidence type="ECO:0000256" key="1">
    <source>
        <dbReference type="ARBA" id="ARBA00023002"/>
    </source>
</evidence>
<dbReference type="InterPro" id="IPR043906">
    <property type="entry name" value="Gfo/Idh/MocA_OxRdtase_bact_C"/>
</dbReference>
<dbReference type="OrthoDB" id="9795543at2"/>
<dbReference type="Gene3D" id="3.30.360.10">
    <property type="entry name" value="Dihydrodipicolinate Reductase, domain 2"/>
    <property type="match status" value="1"/>
</dbReference>
<dbReference type="PANTHER" id="PTHR43818:SF11">
    <property type="entry name" value="BCDNA.GH03377"/>
    <property type="match status" value="1"/>
</dbReference>
<dbReference type="SUPFAM" id="SSF55347">
    <property type="entry name" value="Glyceraldehyde-3-phosphate dehydrogenase-like, C-terminal domain"/>
    <property type="match status" value="1"/>
</dbReference>
<evidence type="ECO:0000313" key="4">
    <source>
        <dbReference type="EMBL" id="ACB77788.1"/>
    </source>
</evidence>
<dbReference type="PANTHER" id="PTHR43818">
    <property type="entry name" value="BCDNA.GH03377"/>
    <property type="match status" value="1"/>
</dbReference>
<dbReference type="InterPro" id="IPR000683">
    <property type="entry name" value="Gfo/Idh/MocA-like_OxRdtase_N"/>
</dbReference>
<dbReference type="InterPro" id="IPR036291">
    <property type="entry name" value="NAD(P)-bd_dom_sf"/>
</dbReference>
<dbReference type="InterPro" id="IPR006311">
    <property type="entry name" value="TAT_signal"/>
</dbReference>
<feature type="domain" description="Gfo/Idh/MocA-like oxidoreductase bacterial type C-terminal" evidence="3">
    <location>
        <begin position="180"/>
        <end position="272"/>
    </location>
</feature>
<keyword evidence="1" id="KW-0560">Oxidoreductase</keyword>
<dbReference type="Gene3D" id="3.40.50.720">
    <property type="entry name" value="NAD(P)-binding Rossmann-like Domain"/>
    <property type="match status" value="1"/>
</dbReference>
<proteinExistence type="predicted"/>
<gene>
    <name evidence="4" type="ordered locus">Oter_4517</name>
</gene>
<dbReference type="RefSeq" id="WP_012377302.1">
    <property type="nucleotide sequence ID" value="NC_010571.1"/>
</dbReference>
<sequence>MKPLDSIDRRTFIKNSALAGAGLMLATNRAPAAVEQTGRNNAIRVACIGVGTQGHRLLQAAQNVPGTEISVICDLYAGNIARAKELCLNKDVRIVKEWEKVVADPSIDAVIIAVPDFWHAPITVAAANAKKDIYVEKGWCKTLPEAKQMREAVKRNKVVMQLGHHMNSIPQMHKALEIYKSGALGKVPLVRGYIDRTNEHPEWKFYTDYGIQEMPKDASPETIDWKRFVANSPHPDQPFDAERFFTWRRYWDFGTGIAGDLLTHIWDAINMVRGMGIPESAVTQGGKYFWKEDREVPDMWHVLFDYPKQELAVTFNCSFHNKHVGELIQFLGRDMTMECSSEFCRTYIADWKPEAEQRVMQGRRLAAETRKAAEALGIQAPPTAVAPDYVFRPGELKVTSHMQNFFDCVRSRELPRCHVDRAFEEAVALVMSVESYRREAKVKWDPVKEEIV</sequence>
<protein>
    <submittedName>
        <fullName evidence="4">Oxidoreductase domain protein</fullName>
    </submittedName>
</protein>
<dbReference type="KEGG" id="ote:Oter_4517"/>
<reference evidence="4 5" key="1">
    <citation type="journal article" date="2011" name="J. Bacteriol.">
        <title>Genome sequence of the verrucomicrobium Opitutus terrae PB90-1, an abundant inhabitant of rice paddy soil ecosystems.</title>
        <authorList>
            <person name="van Passel M.W."/>
            <person name="Kant R."/>
            <person name="Palva A."/>
            <person name="Copeland A."/>
            <person name="Lucas S."/>
            <person name="Lapidus A."/>
            <person name="Glavina del Rio T."/>
            <person name="Pitluck S."/>
            <person name="Goltsman E."/>
            <person name="Clum A."/>
            <person name="Sun H."/>
            <person name="Schmutz J."/>
            <person name="Larimer F.W."/>
            <person name="Land M.L."/>
            <person name="Hauser L."/>
            <person name="Kyrpides N."/>
            <person name="Mikhailova N."/>
            <person name="Richardson P.P."/>
            <person name="Janssen P.H."/>
            <person name="de Vos W.M."/>
            <person name="Smidt H."/>
        </authorList>
    </citation>
    <scope>NUCLEOTIDE SEQUENCE [LARGE SCALE GENOMIC DNA]</scope>
    <source>
        <strain evidence="5">DSM 11246 / JCM 15787 / PB90-1</strain>
    </source>
</reference>
<dbReference type="Pfam" id="PF19051">
    <property type="entry name" value="GFO_IDH_MocA_C2"/>
    <property type="match status" value="1"/>
</dbReference>
<evidence type="ECO:0000259" key="2">
    <source>
        <dbReference type="Pfam" id="PF01408"/>
    </source>
</evidence>
<dbReference type="GO" id="GO:0016491">
    <property type="term" value="F:oxidoreductase activity"/>
    <property type="evidence" value="ECO:0007669"/>
    <property type="project" value="UniProtKB-KW"/>
</dbReference>
<keyword evidence="5" id="KW-1185">Reference proteome</keyword>
<accession>B1ZQ67</accession>
<dbReference type="InterPro" id="IPR050463">
    <property type="entry name" value="Gfo/Idh/MocA_oxidrdct_glycsds"/>
</dbReference>
<dbReference type="Pfam" id="PF01408">
    <property type="entry name" value="GFO_IDH_MocA"/>
    <property type="match status" value="1"/>
</dbReference>
<dbReference type="PROSITE" id="PS51318">
    <property type="entry name" value="TAT"/>
    <property type="match status" value="1"/>
</dbReference>
<evidence type="ECO:0000259" key="3">
    <source>
        <dbReference type="Pfam" id="PF19051"/>
    </source>
</evidence>
<dbReference type="HOGENOM" id="CLU_023194_24_1_0"/>
<name>B1ZQ67_OPITP</name>
<dbReference type="eggNOG" id="COG0673">
    <property type="taxonomic scope" value="Bacteria"/>
</dbReference>
<dbReference type="SUPFAM" id="SSF51735">
    <property type="entry name" value="NAD(P)-binding Rossmann-fold domains"/>
    <property type="match status" value="1"/>
</dbReference>
<organism evidence="4 5">
    <name type="scientific">Opitutus terrae (strain DSM 11246 / JCM 15787 / PB90-1)</name>
    <dbReference type="NCBI Taxonomy" id="452637"/>
    <lineage>
        <taxon>Bacteria</taxon>
        <taxon>Pseudomonadati</taxon>
        <taxon>Verrucomicrobiota</taxon>
        <taxon>Opitutia</taxon>
        <taxon>Opitutales</taxon>
        <taxon>Opitutaceae</taxon>
        <taxon>Opitutus</taxon>
    </lineage>
</organism>
<dbReference type="STRING" id="452637.Oter_4517"/>
<dbReference type="GO" id="GO:0000166">
    <property type="term" value="F:nucleotide binding"/>
    <property type="evidence" value="ECO:0007669"/>
    <property type="project" value="InterPro"/>
</dbReference>